<comment type="caution">
    <text evidence="1">The sequence shown here is derived from an EMBL/GenBank/DDBJ whole genome shotgun (WGS) entry which is preliminary data.</text>
</comment>
<sequence>MRSDKHPTEPMPPMPLAPLDEAYLAHAQTCRDIASRVLGFLPVQHRASDPEHGREAERALAVLELAEQLVTEAVVIERERKASWSALGDAAGISKQSAHERWSAHIGQWTRIQRRRRASPALADPAAHAQDLDDWYTGLVPGEPRAVSGGLISLRDPGARQAADELRTEALQLYVRLDQLKKEEDRAFEASFATPAADSDAGHRRTAWAGVHFAKAEAYDRLAVAEAPLAAEHRRAAAAQRSIARDILAGRPAGPKGSGGQ</sequence>
<name>A0A7X0HMA5_9ACTN</name>
<dbReference type="EMBL" id="JACHEM010000060">
    <property type="protein sequence ID" value="MBB6440271.1"/>
    <property type="molecule type" value="Genomic_DNA"/>
</dbReference>
<keyword evidence="2" id="KW-1185">Reference proteome</keyword>
<dbReference type="Proteomes" id="UP000540423">
    <property type="component" value="Unassembled WGS sequence"/>
</dbReference>
<dbReference type="AlphaFoldDB" id="A0A7X0HMA5"/>
<dbReference type="RefSeq" id="WP_185036698.1">
    <property type="nucleotide sequence ID" value="NZ_BNBN01000058.1"/>
</dbReference>
<reference evidence="1 2" key="1">
    <citation type="submission" date="2020-08" db="EMBL/GenBank/DDBJ databases">
        <title>Genomic Encyclopedia of Type Strains, Phase IV (KMG-IV): sequencing the most valuable type-strain genomes for metagenomic binning, comparative biology and taxonomic classification.</title>
        <authorList>
            <person name="Goeker M."/>
        </authorList>
    </citation>
    <scope>NUCLEOTIDE SEQUENCE [LARGE SCALE GENOMIC DNA]</scope>
    <source>
        <strain evidence="1 2">DSM 40141</strain>
    </source>
</reference>
<accession>A0A7X0HMA5</accession>
<evidence type="ECO:0000313" key="2">
    <source>
        <dbReference type="Proteomes" id="UP000540423"/>
    </source>
</evidence>
<organism evidence="1 2">
    <name type="scientific">Streptomyces candidus</name>
    <dbReference type="NCBI Taxonomy" id="67283"/>
    <lineage>
        <taxon>Bacteria</taxon>
        <taxon>Bacillati</taxon>
        <taxon>Actinomycetota</taxon>
        <taxon>Actinomycetes</taxon>
        <taxon>Kitasatosporales</taxon>
        <taxon>Streptomycetaceae</taxon>
        <taxon>Streptomyces</taxon>
    </lineage>
</organism>
<proteinExistence type="predicted"/>
<protein>
    <submittedName>
        <fullName evidence="1">Uncharacterized protein</fullName>
    </submittedName>
</protein>
<gene>
    <name evidence="1" type="ORF">HNQ79_006786</name>
</gene>
<evidence type="ECO:0000313" key="1">
    <source>
        <dbReference type="EMBL" id="MBB6440271.1"/>
    </source>
</evidence>